<proteinExistence type="inferred from homology"/>
<dbReference type="GO" id="GO:0008422">
    <property type="term" value="F:beta-glucosidase activity"/>
    <property type="evidence" value="ECO:0007669"/>
    <property type="project" value="TreeGrafter"/>
</dbReference>
<dbReference type="InterPro" id="IPR001360">
    <property type="entry name" value="Glyco_hydro_1"/>
</dbReference>
<dbReference type="PRINTS" id="PR00131">
    <property type="entry name" value="GLHYDRLASE1"/>
</dbReference>
<keyword evidence="8" id="KW-1185">Reference proteome</keyword>
<dbReference type="Proteomes" id="UP001152561">
    <property type="component" value="Unassembled WGS sequence"/>
</dbReference>
<dbReference type="EMBL" id="JAJAGQ010000011">
    <property type="protein sequence ID" value="KAJ8550220.1"/>
    <property type="molecule type" value="Genomic_DNA"/>
</dbReference>
<evidence type="ECO:0000256" key="3">
    <source>
        <dbReference type="ARBA" id="ARBA00022801"/>
    </source>
</evidence>
<evidence type="ECO:0000256" key="1">
    <source>
        <dbReference type="ARBA" id="ARBA00010838"/>
    </source>
</evidence>
<evidence type="ECO:0000256" key="2">
    <source>
        <dbReference type="ARBA" id="ARBA00022729"/>
    </source>
</evidence>
<dbReference type="InterPro" id="IPR017853">
    <property type="entry name" value="GH"/>
</dbReference>
<keyword evidence="2 6" id="KW-0732">Signal</keyword>
<dbReference type="OrthoDB" id="65569at2759"/>
<dbReference type="PROSITE" id="PS00653">
    <property type="entry name" value="GLYCOSYL_HYDROL_F1_2"/>
    <property type="match status" value="1"/>
</dbReference>
<reference evidence="8" key="1">
    <citation type="journal article" date="2023" name="Proc. Natl. Acad. Sci. U.S.A.">
        <title>Genomic and structural basis for evolution of tropane alkaloid biosynthesis.</title>
        <authorList>
            <person name="Wanga Y.-J."/>
            <person name="Taina T."/>
            <person name="Yua J.-Y."/>
            <person name="Lia J."/>
            <person name="Xua B."/>
            <person name="Chenc J."/>
            <person name="D'Auriad J.C."/>
            <person name="Huanga J.-P."/>
            <person name="Huanga S.-X."/>
        </authorList>
    </citation>
    <scope>NUCLEOTIDE SEQUENCE [LARGE SCALE GENOMIC DNA]</scope>
    <source>
        <strain evidence="8">cv. KIB-2019</strain>
    </source>
</reference>
<evidence type="ECO:0000313" key="8">
    <source>
        <dbReference type="Proteomes" id="UP001152561"/>
    </source>
</evidence>
<gene>
    <name evidence="7" type="ORF">K7X08_034146</name>
</gene>
<feature type="chain" id="PRO_5040390742" evidence="6">
    <location>
        <begin position="30"/>
        <end position="519"/>
    </location>
</feature>
<evidence type="ECO:0000256" key="4">
    <source>
        <dbReference type="ARBA" id="ARBA00023180"/>
    </source>
</evidence>
<keyword evidence="3" id="KW-0378">Hydrolase</keyword>
<name>A0A9Q1M656_9SOLA</name>
<protein>
    <submittedName>
        <fullName evidence="7">Uncharacterized protein</fullName>
    </submittedName>
</protein>
<comment type="caution">
    <text evidence="7">The sequence shown here is derived from an EMBL/GenBank/DDBJ whole genome shotgun (WGS) entry which is preliminary data.</text>
</comment>
<dbReference type="FunFam" id="3.20.20.80:FF:000069">
    <property type="entry name" value="Beta-glucosidase 1"/>
    <property type="match status" value="1"/>
</dbReference>
<dbReference type="SUPFAM" id="SSF51445">
    <property type="entry name" value="(Trans)glycosidases"/>
    <property type="match status" value="1"/>
</dbReference>
<dbReference type="InterPro" id="IPR033132">
    <property type="entry name" value="GH_1_N_CS"/>
</dbReference>
<accession>A0A9Q1M656</accession>
<dbReference type="PANTHER" id="PTHR10353">
    <property type="entry name" value="GLYCOSYL HYDROLASE"/>
    <property type="match status" value="1"/>
</dbReference>
<feature type="signal peptide" evidence="6">
    <location>
        <begin position="1"/>
        <end position="29"/>
    </location>
</feature>
<organism evidence="7 8">
    <name type="scientific">Anisodus acutangulus</name>
    <dbReference type="NCBI Taxonomy" id="402998"/>
    <lineage>
        <taxon>Eukaryota</taxon>
        <taxon>Viridiplantae</taxon>
        <taxon>Streptophyta</taxon>
        <taxon>Embryophyta</taxon>
        <taxon>Tracheophyta</taxon>
        <taxon>Spermatophyta</taxon>
        <taxon>Magnoliopsida</taxon>
        <taxon>eudicotyledons</taxon>
        <taxon>Gunneridae</taxon>
        <taxon>Pentapetalae</taxon>
        <taxon>asterids</taxon>
        <taxon>lamiids</taxon>
        <taxon>Solanales</taxon>
        <taxon>Solanaceae</taxon>
        <taxon>Solanoideae</taxon>
        <taxon>Hyoscyameae</taxon>
        <taxon>Anisodus</taxon>
    </lineage>
</organism>
<dbReference type="PANTHER" id="PTHR10353:SF29">
    <property type="entry name" value="BETA-GLUCOSIDASE 11"/>
    <property type="match status" value="1"/>
</dbReference>
<evidence type="ECO:0000256" key="5">
    <source>
        <dbReference type="RuleBase" id="RU003690"/>
    </source>
</evidence>
<dbReference type="Pfam" id="PF00232">
    <property type="entry name" value="Glyco_hydro_1"/>
    <property type="match status" value="1"/>
</dbReference>
<evidence type="ECO:0000256" key="6">
    <source>
        <dbReference type="SAM" id="SignalP"/>
    </source>
</evidence>
<dbReference type="GO" id="GO:0005975">
    <property type="term" value="P:carbohydrate metabolic process"/>
    <property type="evidence" value="ECO:0007669"/>
    <property type="project" value="InterPro"/>
</dbReference>
<evidence type="ECO:0000313" key="7">
    <source>
        <dbReference type="EMBL" id="KAJ8550220.1"/>
    </source>
</evidence>
<comment type="similarity">
    <text evidence="1 5">Belongs to the glycosyl hydrolase 1 family.</text>
</comment>
<dbReference type="Gene3D" id="3.20.20.80">
    <property type="entry name" value="Glycosidases"/>
    <property type="match status" value="1"/>
</dbReference>
<dbReference type="AlphaFoldDB" id="A0A9Q1M656"/>
<sequence length="519" mass="58887">MKLQDLCNLVTQLVLVLLLSSSSSVLVFGLENYSRVDFPSNFVFGSGTSAYQVEGSAFEDGRTPSIWDIFAHEGYYDGATGDIACDVYHKYKDDVQLMVDTGLEAYRFSISWSRLIPNGKGPVNPKALQYYNNLINELITHGIQPHVTLFHSDLPQALEDEYGGWLNRKIIKDFRAYADVCFKEFGDRILYWTTLNEANVFAFGGYDVGVTPPARCSSPFGAHCNSGGNSTIEQYIVAHNMLLTHASTVRLYKNKYKSIQQGFLGINIYTMMFVPNTNTTADAMATERAFQFYTGWFINPVIFGDYPEIMKKNAGTRIPLFTRHESKLVKGSVDFIGINHYFPARVKDKSDSLFSGYRDFNGDMAAQVMYEIGHKLSTPYEVRPWDLYAVLEQLKQSYGNPPLFIHENGQRLPRNQTLIDTVRIDYVRAYIGSVLRALRNGSDIRGYFVWSFLDGLELLAGYYSSYGLYYVDLNDKDLKRYRKLSAVWYSKFLKGIDSLKASTDIVSDNEFGSKLLLSQ</sequence>
<keyword evidence="4" id="KW-0325">Glycoprotein</keyword>